<dbReference type="EnsemblMetazoa" id="MESCA008212-RA">
    <property type="protein sequence ID" value="MESCA008212-PA"/>
    <property type="gene ID" value="MESCA008212"/>
</dbReference>
<evidence type="ECO:0000256" key="2">
    <source>
        <dbReference type="ARBA" id="ARBA00022692"/>
    </source>
</evidence>
<dbReference type="InterPro" id="IPR046338">
    <property type="entry name" value="GAIN_dom_sf"/>
</dbReference>
<evidence type="ECO:0000256" key="3">
    <source>
        <dbReference type="ARBA" id="ARBA00022989"/>
    </source>
</evidence>
<dbReference type="Gene3D" id="2.60.220.50">
    <property type="match status" value="1"/>
</dbReference>
<dbReference type="SMART" id="SM00303">
    <property type="entry name" value="GPS"/>
    <property type="match status" value="1"/>
</dbReference>
<dbReference type="HOGENOM" id="CLU_2596958_0_0_1"/>
<proteinExistence type="predicted"/>
<reference evidence="7" key="2">
    <citation type="submission" date="2015-06" db="UniProtKB">
        <authorList>
            <consortium name="EnsemblMetazoa"/>
        </authorList>
    </citation>
    <scope>IDENTIFICATION</scope>
</reference>
<reference evidence="8" key="1">
    <citation type="submission" date="2013-02" db="EMBL/GenBank/DDBJ databases">
        <authorList>
            <person name="Hughes D."/>
        </authorList>
    </citation>
    <scope>NUCLEOTIDE SEQUENCE</scope>
    <source>
        <strain>Durham</strain>
        <strain evidence="8">NC isolate 2 -- Noor lab</strain>
    </source>
</reference>
<comment type="subcellular location">
    <subcellularLocation>
        <location evidence="1">Membrane</location>
    </subcellularLocation>
</comment>
<keyword evidence="8" id="KW-1185">Reference proteome</keyword>
<keyword evidence="5" id="KW-1015">Disulfide bond</keyword>
<evidence type="ECO:0000259" key="6">
    <source>
        <dbReference type="PROSITE" id="PS50221"/>
    </source>
</evidence>
<organism evidence="7 8">
    <name type="scientific">Megaselia scalaris</name>
    <name type="common">Humpbacked fly</name>
    <name type="synonym">Phora scalaris</name>
    <dbReference type="NCBI Taxonomy" id="36166"/>
    <lineage>
        <taxon>Eukaryota</taxon>
        <taxon>Metazoa</taxon>
        <taxon>Ecdysozoa</taxon>
        <taxon>Arthropoda</taxon>
        <taxon>Hexapoda</taxon>
        <taxon>Insecta</taxon>
        <taxon>Pterygota</taxon>
        <taxon>Neoptera</taxon>
        <taxon>Endopterygota</taxon>
        <taxon>Diptera</taxon>
        <taxon>Brachycera</taxon>
        <taxon>Muscomorpha</taxon>
        <taxon>Platypezoidea</taxon>
        <taxon>Phoridae</taxon>
        <taxon>Megaseliini</taxon>
        <taxon>Megaselia</taxon>
    </lineage>
</organism>
<evidence type="ECO:0000256" key="5">
    <source>
        <dbReference type="ARBA" id="ARBA00023157"/>
    </source>
</evidence>
<dbReference type="Pfam" id="PF01825">
    <property type="entry name" value="GPS"/>
    <property type="match status" value="1"/>
</dbReference>
<feature type="domain" description="GAIN-B" evidence="6">
    <location>
        <begin position="1"/>
        <end position="72"/>
    </location>
</feature>
<keyword evidence="4" id="KW-0472">Membrane</keyword>
<evidence type="ECO:0000256" key="1">
    <source>
        <dbReference type="ARBA" id="ARBA00004370"/>
    </source>
</evidence>
<evidence type="ECO:0000313" key="8">
    <source>
        <dbReference type="Proteomes" id="UP000015102"/>
    </source>
</evidence>
<keyword evidence="3" id="KW-1133">Transmembrane helix</keyword>
<dbReference type="AlphaFoldDB" id="T1GWN4"/>
<dbReference type="InterPro" id="IPR000203">
    <property type="entry name" value="GPS"/>
</dbReference>
<dbReference type="InterPro" id="IPR057244">
    <property type="entry name" value="GAIN_B"/>
</dbReference>
<dbReference type="EMBL" id="CAQQ02124048">
    <property type="status" value="NOT_ANNOTATED_CDS"/>
    <property type="molecule type" value="Genomic_DNA"/>
</dbReference>
<dbReference type="STRING" id="36166.T1GWN4"/>
<sequence length="80" mass="9295">MWLDIDPSRYGHRSNPQCVRWNSFTNQWTRLGCQTEVPNYDEPIQEGDPIYINCTCTHISNYAVIVDIIDPEDIPEPSLL</sequence>
<dbReference type="PROSITE" id="PS50221">
    <property type="entry name" value="GAIN_B"/>
    <property type="match status" value="1"/>
</dbReference>
<evidence type="ECO:0000256" key="4">
    <source>
        <dbReference type="ARBA" id="ARBA00023136"/>
    </source>
</evidence>
<name>T1GWN4_MEGSC</name>
<dbReference type="Proteomes" id="UP000015102">
    <property type="component" value="Unassembled WGS sequence"/>
</dbReference>
<dbReference type="GO" id="GO:0016020">
    <property type="term" value="C:membrane"/>
    <property type="evidence" value="ECO:0007669"/>
    <property type="project" value="UniProtKB-SubCell"/>
</dbReference>
<keyword evidence="2" id="KW-0812">Transmembrane</keyword>
<evidence type="ECO:0000313" key="7">
    <source>
        <dbReference type="EnsemblMetazoa" id="MESCA008212-PA"/>
    </source>
</evidence>
<protein>
    <recommendedName>
        <fullName evidence="6">GAIN-B domain-containing protein</fullName>
    </recommendedName>
</protein>
<accession>T1GWN4</accession>